<sequence length="136" mass="14794">MDRSFLSPPARGQPRVDHLPPRCEAPDGRKPGDALPPQSPLLDAFSPTEMSAPVASTPASVRTGRLCVTGVGGGARLRHFLQREDWVRREALLLPGRGGRGLEKRNILYFRVSVVSHGSKQSFVVSGATLRLTWSL</sequence>
<evidence type="ECO:0000313" key="2">
    <source>
        <dbReference type="EMBL" id="CAJ1059096.1"/>
    </source>
</evidence>
<feature type="compositionally biased region" description="Basic and acidic residues" evidence="1">
    <location>
        <begin position="14"/>
        <end position="32"/>
    </location>
</feature>
<feature type="region of interest" description="Disordered" evidence="1">
    <location>
        <begin position="1"/>
        <end position="59"/>
    </location>
</feature>
<organism evidence="2 3">
    <name type="scientific">Xyrichtys novacula</name>
    <name type="common">Pearly razorfish</name>
    <name type="synonym">Hemipteronotus novacula</name>
    <dbReference type="NCBI Taxonomy" id="13765"/>
    <lineage>
        <taxon>Eukaryota</taxon>
        <taxon>Metazoa</taxon>
        <taxon>Chordata</taxon>
        <taxon>Craniata</taxon>
        <taxon>Vertebrata</taxon>
        <taxon>Euteleostomi</taxon>
        <taxon>Actinopterygii</taxon>
        <taxon>Neopterygii</taxon>
        <taxon>Teleostei</taxon>
        <taxon>Neoteleostei</taxon>
        <taxon>Acanthomorphata</taxon>
        <taxon>Eupercaria</taxon>
        <taxon>Labriformes</taxon>
        <taxon>Labridae</taxon>
        <taxon>Xyrichtys</taxon>
    </lineage>
</organism>
<name>A0AAV1FDS6_XYRNO</name>
<evidence type="ECO:0000256" key="1">
    <source>
        <dbReference type="SAM" id="MobiDB-lite"/>
    </source>
</evidence>
<protein>
    <submittedName>
        <fullName evidence="2">Uncharacterized protein</fullName>
    </submittedName>
</protein>
<dbReference type="AlphaFoldDB" id="A0AAV1FDS6"/>
<keyword evidence="3" id="KW-1185">Reference proteome</keyword>
<evidence type="ECO:0000313" key="3">
    <source>
        <dbReference type="Proteomes" id="UP001178508"/>
    </source>
</evidence>
<dbReference type="EMBL" id="OY660869">
    <property type="protein sequence ID" value="CAJ1059096.1"/>
    <property type="molecule type" value="Genomic_DNA"/>
</dbReference>
<proteinExistence type="predicted"/>
<dbReference type="Proteomes" id="UP001178508">
    <property type="component" value="Chromosome 6"/>
</dbReference>
<accession>A0AAV1FDS6</accession>
<gene>
    <name evidence="2" type="ORF">XNOV1_A011954</name>
</gene>
<reference evidence="2" key="1">
    <citation type="submission" date="2023-08" db="EMBL/GenBank/DDBJ databases">
        <authorList>
            <person name="Alioto T."/>
            <person name="Alioto T."/>
            <person name="Gomez Garrido J."/>
        </authorList>
    </citation>
    <scope>NUCLEOTIDE SEQUENCE</scope>
</reference>